<gene>
    <name evidence="2" type="ORF">UR63_C0022G0015</name>
</gene>
<evidence type="ECO:0000259" key="1">
    <source>
        <dbReference type="Pfam" id="PF08241"/>
    </source>
</evidence>
<dbReference type="GO" id="GO:0008757">
    <property type="term" value="F:S-adenosylmethionine-dependent methyltransferase activity"/>
    <property type="evidence" value="ECO:0007669"/>
    <property type="project" value="InterPro"/>
</dbReference>
<dbReference type="AlphaFoldDB" id="A0A0G0BTJ3"/>
<accession>A0A0G0BTJ3</accession>
<protein>
    <recommendedName>
        <fullName evidence="1">Methyltransferase type 11 domain-containing protein</fullName>
    </recommendedName>
</protein>
<proteinExistence type="predicted"/>
<dbReference type="InterPro" id="IPR029063">
    <property type="entry name" value="SAM-dependent_MTases_sf"/>
</dbReference>
<sequence length="432" mass="49238">MGPEKRKRHQSGSGEFKTYLNNEIESYIQKRAPKFIDKLTKFSTRWFDALGLETIDGQSKFTGRNMCELTTLALAHGLTIATHGHNVDIFCVDFTVKRDPKTNKNLKHDKSHSIIEIMDNNNEGLVVDPTYPQFDLDYLGKVLSFPFTNVAELEQFYPGSNDGLSEQTFPIENEVYEQILLDSICRPLTRKQTKNLIDDYRDMVAVMAGRRYETSFPPHNEWFDYPDISKLIDPKWSPHAEKILYPNPDLGHLYKTSALATTDRFDPSVIQGWKSDKKMVLDVSCGHNVLQRDVITTPVGRIPNAYGIDPLLNFFPGLPGRTIPGYAEDLPFLDSIFDLTFSMRAVGWYADTAIDSKNAVKEMIRVTRPGGLVSIFIGHSGGLDSTEKIDWEENRRRIFLAIDEVKKTDLGKKIKVVYDYTHTTTKQINIKL</sequence>
<feature type="domain" description="Methyltransferase type 11" evidence="1">
    <location>
        <begin position="322"/>
        <end position="374"/>
    </location>
</feature>
<name>A0A0G0BTJ3_9BACT</name>
<comment type="caution">
    <text evidence="2">The sequence shown here is derived from an EMBL/GenBank/DDBJ whole genome shotgun (WGS) entry which is preliminary data.</text>
</comment>
<dbReference type="Proteomes" id="UP000034127">
    <property type="component" value="Unassembled WGS sequence"/>
</dbReference>
<reference evidence="2 3" key="1">
    <citation type="journal article" date="2015" name="Nature">
        <title>rRNA introns, odd ribosomes, and small enigmatic genomes across a large radiation of phyla.</title>
        <authorList>
            <person name="Brown C.T."/>
            <person name="Hug L.A."/>
            <person name="Thomas B.C."/>
            <person name="Sharon I."/>
            <person name="Castelle C.J."/>
            <person name="Singh A."/>
            <person name="Wilkins M.J."/>
            <person name="Williams K.H."/>
            <person name="Banfield J.F."/>
        </authorList>
    </citation>
    <scope>NUCLEOTIDE SEQUENCE [LARGE SCALE GENOMIC DNA]</scope>
</reference>
<dbReference type="InterPro" id="IPR013216">
    <property type="entry name" value="Methyltransf_11"/>
</dbReference>
<evidence type="ECO:0000313" key="2">
    <source>
        <dbReference type="EMBL" id="KKP67086.1"/>
    </source>
</evidence>
<dbReference type="Pfam" id="PF08241">
    <property type="entry name" value="Methyltransf_11"/>
    <property type="match status" value="1"/>
</dbReference>
<dbReference type="SUPFAM" id="SSF53335">
    <property type="entry name" value="S-adenosyl-L-methionine-dependent methyltransferases"/>
    <property type="match status" value="1"/>
</dbReference>
<organism evidence="2 3">
    <name type="scientific">Candidatus Roizmanbacteria bacterium GW2011_GWC2_35_12</name>
    <dbReference type="NCBI Taxonomy" id="1618485"/>
    <lineage>
        <taxon>Bacteria</taxon>
        <taxon>Candidatus Roizmaniibacteriota</taxon>
    </lineage>
</organism>
<evidence type="ECO:0000313" key="3">
    <source>
        <dbReference type="Proteomes" id="UP000034127"/>
    </source>
</evidence>
<dbReference type="Gene3D" id="3.40.50.150">
    <property type="entry name" value="Vaccinia Virus protein VP39"/>
    <property type="match status" value="1"/>
</dbReference>
<dbReference type="EMBL" id="LBPX01000022">
    <property type="protein sequence ID" value="KKP67086.1"/>
    <property type="molecule type" value="Genomic_DNA"/>
</dbReference>